<feature type="domain" description="Protein kinase" evidence="6">
    <location>
        <begin position="81"/>
        <end position="232"/>
    </location>
</feature>
<dbReference type="Gene3D" id="1.10.510.10">
    <property type="entry name" value="Transferase(Phosphotransferase) domain 1"/>
    <property type="match status" value="1"/>
</dbReference>
<dbReference type="PANTHER" id="PTHR27002:SF804">
    <property type="entry name" value="OS02G0710500 PROTEIN"/>
    <property type="match status" value="1"/>
</dbReference>
<dbReference type="GO" id="GO:0005886">
    <property type="term" value="C:plasma membrane"/>
    <property type="evidence" value="ECO:0007669"/>
    <property type="project" value="TreeGrafter"/>
</dbReference>
<protein>
    <recommendedName>
        <fullName evidence="6">Protein kinase domain-containing protein</fullName>
    </recommendedName>
</protein>
<proteinExistence type="predicted"/>
<dbReference type="InterPro" id="IPR011009">
    <property type="entry name" value="Kinase-like_dom_sf"/>
</dbReference>
<evidence type="ECO:0000259" key="6">
    <source>
        <dbReference type="PROSITE" id="PS50011"/>
    </source>
</evidence>
<dbReference type="AlphaFoldDB" id="A0A6V7Q706"/>
<dbReference type="PROSITE" id="PS50011">
    <property type="entry name" value="PROTEIN_KINASE_DOM"/>
    <property type="match status" value="1"/>
</dbReference>
<keyword evidence="1" id="KW-0723">Serine/threonine-protein kinase</keyword>
<dbReference type="InterPro" id="IPR020635">
    <property type="entry name" value="Tyr_kinase_cat_dom"/>
</dbReference>
<evidence type="ECO:0000256" key="4">
    <source>
        <dbReference type="ARBA" id="ARBA00022777"/>
    </source>
</evidence>
<accession>A0A6V7Q706</accession>
<dbReference type="InterPro" id="IPR000719">
    <property type="entry name" value="Prot_kinase_dom"/>
</dbReference>
<organism evidence="7">
    <name type="scientific">Ananas comosus var. bracteatus</name>
    <name type="common">red pineapple</name>
    <dbReference type="NCBI Taxonomy" id="296719"/>
    <lineage>
        <taxon>Eukaryota</taxon>
        <taxon>Viridiplantae</taxon>
        <taxon>Streptophyta</taxon>
        <taxon>Embryophyta</taxon>
        <taxon>Tracheophyta</taxon>
        <taxon>Spermatophyta</taxon>
        <taxon>Magnoliopsida</taxon>
        <taxon>Liliopsida</taxon>
        <taxon>Poales</taxon>
        <taxon>Bromeliaceae</taxon>
        <taxon>Bromelioideae</taxon>
        <taxon>Ananas</taxon>
    </lineage>
</organism>
<dbReference type="EMBL" id="LR862133">
    <property type="protein sequence ID" value="CAD1838761.1"/>
    <property type="molecule type" value="Genomic_DNA"/>
</dbReference>
<keyword evidence="2" id="KW-0808">Transferase</keyword>
<keyword evidence="4" id="KW-0418">Kinase</keyword>
<dbReference type="Pfam" id="PF07714">
    <property type="entry name" value="PK_Tyr_Ser-Thr"/>
    <property type="match status" value="1"/>
</dbReference>
<name>A0A6V7Q706_ANACO</name>
<dbReference type="GO" id="GO:0005524">
    <property type="term" value="F:ATP binding"/>
    <property type="evidence" value="ECO:0007669"/>
    <property type="project" value="UniProtKB-KW"/>
</dbReference>
<sequence length="232" mass="26700">MAQFTKFDLFRRKLMDSPRPTSTNGSANLMWVGVFRGAQQIELRRRDADNGFDHDDVIFGTSLYYLPLVDLATIQAATNNFAKDNKLGEGGFGPVYRVMSLAHHVFVEMPRRNGVVEIAVQRLSTKSRQGTVEFRNEVELIMKLQHRNLVRLLGCCVKRDEKLLIYEYLPNRSLDVFLFGESGSTKHNQLDWKRRHHIIMGIARGLLYLHEDSVPKVKLTLFFLYLLVISDA</sequence>
<gene>
    <name evidence="7" type="ORF">CB5_LOCUS21972</name>
</gene>
<evidence type="ECO:0000313" key="7">
    <source>
        <dbReference type="EMBL" id="CAD1838761.1"/>
    </source>
</evidence>
<dbReference type="SUPFAM" id="SSF56112">
    <property type="entry name" value="Protein kinase-like (PK-like)"/>
    <property type="match status" value="1"/>
</dbReference>
<evidence type="ECO:0000256" key="2">
    <source>
        <dbReference type="ARBA" id="ARBA00022679"/>
    </source>
</evidence>
<dbReference type="GO" id="GO:0004674">
    <property type="term" value="F:protein serine/threonine kinase activity"/>
    <property type="evidence" value="ECO:0007669"/>
    <property type="project" value="UniProtKB-KW"/>
</dbReference>
<dbReference type="GO" id="GO:0004713">
    <property type="term" value="F:protein tyrosine kinase activity"/>
    <property type="evidence" value="ECO:0007669"/>
    <property type="project" value="InterPro"/>
</dbReference>
<dbReference type="FunFam" id="3.30.200.20:FF:000162">
    <property type="entry name" value="Adenine nucleotide alpha hydrolase-like domain kinase"/>
    <property type="match status" value="1"/>
</dbReference>
<keyword evidence="5" id="KW-0067">ATP-binding</keyword>
<dbReference type="InterPro" id="IPR001245">
    <property type="entry name" value="Ser-Thr/Tyr_kinase_cat_dom"/>
</dbReference>
<evidence type="ECO:0000256" key="3">
    <source>
        <dbReference type="ARBA" id="ARBA00022741"/>
    </source>
</evidence>
<reference evidence="7" key="1">
    <citation type="submission" date="2020-07" db="EMBL/GenBank/DDBJ databases">
        <authorList>
            <person name="Lin J."/>
        </authorList>
    </citation>
    <scope>NUCLEOTIDE SEQUENCE</scope>
</reference>
<evidence type="ECO:0000256" key="1">
    <source>
        <dbReference type="ARBA" id="ARBA00022527"/>
    </source>
</evidence>
<dbReference type="PANTHER" id="PTHR27002">
    <property type="entry name" value="RECEPTOR-LIKE SERINE/THREONINE-PROTEIN KINASE SD1-8"/>
    <property type="match status" value="1"/>
</dbReference>
<dbReference type="SMART" id="SM00219">
    <property type="entry name" value="TyrKc"/>
    <property type="match status" value="1"/>
</dbReference>
<keyword evidence="3" id="KW-0547">Nucleotide-binding</keyword>
<evidence type="ECO:0000256" key="5">
    <source>
        <dbReference type="ARBA" id="ARBA00022840"/>
    </source>
</evidence>